<reference evidence="2 3" key="1">
    <citation type="journal article" date="2010" name="J. Bacteriol.">
        <title>The genetic basis of laboratory adaptation in Caulobacter crescentus.</title>
        <authorList>
            <person name="Marks M.E."/>
            <person name="Castro-Rojas C.M."/>
            <person name="Teiling C."/>
            <person name="Du L."/>
            <person name="Kapatral V."/>
            <person name="Walunas T.L."/>
            <person name="Crosson S."/>
        </authorList>
    </citation>
    <scope>NUCLEOTIDE SEQUENCE [LARGE SCALE GENOMIC DNA]</scope>
    <source>
        <strain evidence="3">NA1000 / CB15N</strain>
    </source>
</reference>
<dbReference type="OrthoDB" id="7266652at2"/>
<dbReference type="InterPro" id="IPR024096">
    <property type="entry name" value="NO_sig/Golgi_transp_ligand-bd"/>
</dbReference>
<dbReference type="InterPro" id="IPR038158">
    <property type="entry name" value="H-NOX_domain_sf"/>
</dbReference>
<dbReference type="RefSeq" id="YP_002518460.1">
    <property type="nucleotide sequence ID" value="NC_011916.1"/>
</dbReference>
<evidence type="ECO:0000313" key="2">
    <source>
        <dbReference type="EMBL" id="ACL96552.1"/>
    </source>
</evidence>
<dbReference type="GO" id="GO:0020037">
    <property type="term" value="F:heme binding"/>
    <property type="evidence" value="ECO:0007669"/>
    <property type="project" value="InterPro"/>
</dbReference>
<dbReference type="GeneID" id="7333541"/>
<accession>A0A0H3CDX0</accession>
<dbReference type="EMBL" id="CP001340">
    <property type="protein sequence ID" value="ACL96552.1"/>
    <property type="molecule type" value="Genomic_DNA"/>
</dbReference>
<proteinExistence type="predicted"/>
<evidence type="ECO:0000313" key="3">
    <source>
        <dbReference type="Proteomes" id="UP000001364"/>
    </source>
</evidence>
<dbReference type="SMART" id="SM00989">
    <property type="entry name" value="V4R"/>
    <property type="match status" value="1"/>
</dbReference>
<keyword evidence="3" id="KW-1185">Reference proteome</keyword>
<dbReference type="AlphaFoldDB" id="A0A0H3CDX0"/>
<organism evidence="2 3">
    <name type="scientific">Caulobacter vibrioides (strain NA1000 / CB15N)</name>
    <name type="common">Caulobacter crescentus</name>
    <dbReference type="NCBI Taxonomy" id="565050"/>
    <lineage>
        <taxon>Bacteria</taxon>
        <taxon>Pseudomonadati</taxon>
        <taxon>Pseudomonadota</taxon>
        <taxon>Alphaproteobacteria</taxon>
        <taxon>Caulobacterales</taxon>
        <taxon>Caulobacteraceae</taxon>
        <taxon>Caulobacter</taxon>
    </lineage>
</organism>
<dbReference type="HOGENOM" id="CLU_079260_1_1_5"/>
<dbReference type="Proteomes" id="UP000001364">
    <property type="component" value="Chromosome"/>
</dbReference>
<protein>
    <submittedName>
        <fullName evidence="2">H-NOX family heme binding protein</fullName>
    </submittedName>
</protein>
<dbReference type="SUPFAM" id="SSF111126">
    <property type="entry name" value="Ligand-binding domain in the NO signalling and Golgi transport"/>
    <property type="match status" value="1"/>
</dbReference>
<name>A0A0H3CDX0_CAUVN</name>
<sequence>MKGVIFNLLQEVVSAAHGADAWDDILDEAGVSGAYTSLGSYDDEEWETLVETASARLSLSRGELLRWFGQEAMPHLARAYPVFFEGHVSSRSFLAGVNDIIHAEVHKLYAGAACPHLKLRAIDAGGVAMAYTSQRRMCALAQGFTEGAARQFHEVITFEHAACVEKGDSACVFHIGWPSLEAAAND</sequence>
<dbReference type="SMR" id="A0A0H3CDX0"/>
<feature type="domain" description="4-vinyl reductase 4VR" evidence="1">
    <location>
        <begin position="118"/>
        <end position="177"/>
    </location>
</feature>
<gene>
    <name evidence="2" type="ordered locus">CCNA_03087</name>
</gene>
<dbReference type="PATRIC" id="fig|565050.3.peg.3015"/>
<dbReference type="Gene3D" id="3.90.1520.10">
    <property type="entry name" value="H-NOX domain"/>
    <property type="match status" value="1"/>
</dbReference>
<dbReference type="InterPro" id="IPR004096">
    <property type="entry name" value="V4R"/>
</dbReference>
<dbReference type="Pfam" id="PF07700">
    <property type="entry name" value="HNOB"/>
    <property type="match status" value="1"/>
</dbReference>
<dbReference type="InterPro" id="IPR011644">
    <property type="entry name" value="Heme_NO-bd"/>
</dbReference>
<dbReference type="KEGG" id="ccs:CCNA_03087"/>
<dbReference type="RefSeq" id="WP_010920829.1">
    <property type="nucleotide sequence ID" value="NC_011916.1"/>
</dbReference>
<evidence type="ECO:0000259" key="1">
    <source>
        <dbReference type="SMART" id="SM00989"/>
    </source>
</evidence>